<gene>
    <name evidence="2" type="ORF">BN1012_Phect829</name>
</gene>
<dbReference type="AlphaFoldDB" id="X5M7D1"/>
<sequence length="316" mass="35606">MTNHIKSDDAKREIQLIQEGFEVGGYVANTQISTAVYLAKALDKPILVEGPPGVGKTELAKATAAHLGRELIRLQCYEGLDEAKALYEWKYGKQLLYTQVLKDKLADLMEGTNGITEAMVRLHEFDDTFFSPEFLEPRPLLKALQVPDGGVLLVDEIDKSDNEFEAFLLEILSDFQVSIPEIGTIKADVKPVVFLTSNNTREVGDALKRRCLHLYISFPDQKLEMKIINKRVPGVPESLLAQLVTFVQELRTKTIKKLPAVSETIDWARALMLLHTDELDEDLVRNTLNLLLKFEDDIESVENEIPGMIRRARGET</sequence>
<dbReference type="InterPro" id="IPR011704">
    <property type="entry name" value="ATPase_dyneun-rel_AAA"/>
</dbReference>
<dbReference type="PANTHER" id="PTHR42759:SF1">
    <property type="entry name" value="MAGNESIUM-CHELATASE SUBUNIT CHLD"/>
    <property type="match status" value="1"/>
</dbReference>
<proteinExistence type="predicted"/>
<protein>
    <submittedName>
        <fullName evidence="2">Carbon monoxide dehydrogenase D protein</fullName>
    </submittedName>
</protein>
<feature type="domain" description="AAA+ ATPase" evidence="1">
    <location>
        <begin position="42"/>
        <end position="220"/>
    </location>
</feature>
<dbReference type="PATRIC" id="fig|1458461.3.peg.829"/>
<dbReference type="EMBL" id="HG966617">
    <property type="protein sequence ID" value="CDO59043.1"/>
    <property type="molecule type" value="Genomic_DNA"/>
</dbReference>
<dbReference type="SUPFAM" id="SSF52540">
    <property type="entry name" value="P-loop containing nucleoside triphosphate hydrolases"/>
    <property type="match status" value="1"/>
</dbReference>
<accession>X5M7D1</accession>
<dbReference type="Proteomes" id="UP000032160">
    <property type="component" value="Chromosome I"/>
</dbReference>
<dbReference type="InterPro" id="IPR050764">
    <property type="entry name" value="CbbQ/NirQ/NorQ/GpvN"/>
</dbReference>
<evidence type="ECO:0000313" key="2">
    <source>
        <dbReference type="EMBL" id="CDO59043.1"/>
    </source>
</evidence>
<dbReference type="PANTHER" id="PTHR42759">
    <property type="entry name" value="MOXR FAMILY PROTEIN"/>
    <property type="match status" value="1"/>
</dbReference>
<dbReference type="InterPro" id="IPR003593">
    <property type="entry name" value="AAA+_ATPase"/>
</dbReference>
<dbReference type="GO" id="GO:0005524">
    <property type="term" value="F:ATP binding"/>
    <property type="evidence" value="ECO:0007669"/>
    <property type="project" value="InterPro"/>
</dbReference>
<dbReference type="KEGG" id="pect:BN1012_Phect829"/>
<dbReference type="Pfam" id="PF07728">
    <property type="entry name" value="AAA_5"/>
    <property type="match status" value="1"/>
</dbReference>
<dbReference type="STRING" id="1458461.BN1012_Phect829"/>
<dbReference type="GO" id="GO:0016887">
    <property type="term" value="F:ATP hydrolysis activity"/>
    <property type="evidence" value="ECO:0007669"/>
    <property type="project" value="InterPro"/>
</dbReference>
<name>X5M7D1_9HYPH</name>
<reference evidence="2 3" key="1">
    <citation type="journal article" date="2014" name="Front. Genet.">
        <title>Genome and metabolic network of "Candidatus Phaeomarinobacter ectocarpi" Ec32, a new candidate genus of Alphaproteobacteria frequently associated with brown algae.</title>
        <authorList>
            <person name="Dittami S.M."/>
            <person name="Barbeyron T."/>
            <person name="Boyen C."/>
            <person name="Cambefort J."/>
            <person name="Collet G."/>
            <person name="Delage L."/>
            <person name="Gobet A."/>
            <person name="Groisillier A."/>
            <person name="Leblanc C."/>
            <person name="Michel G."/>
            <person name="Scornet D."/>
            <person name="Siegel A."/>
            <person name="Tapia J.E."/>
            <person name="Tonon T."/>
        </authorList>
    </citation>
    <scope>NUCLEOTIDE SEQUENCE [LARGE SCALE GENOMIC DNA]</scope>
    <source>
        <strain evidence="2 3">Ec32</strain>
    </source>
</reference>
<evidence type="ECO:0000313" key="3">
    <source>
        <dbReference type="Proteomes" id="UP000032160"/>
    </source>
</evidence>
<evidence type="ECO:0000259" key="1">
    <source>
        <dbReference type="SMART" id="SM00382"/>
    </source>
</evidence>
<dbReference type="Gene3D" id="3.40.50.300">
    <property type="entry name" value="P-loop containing nucleotide triphosphate hydrolases"/>
    <property type="match status" value="1"/>
</dbReference>
<keyword evidence="3" id="KW-1185">Reference proteome</keyword>
<dbReference type="RefSeq" id="WP_420887264.1">
    <property type="nucleotide sequence ID" value="NZ_HG966617.1"/>
</dbReference>
<dbReference type="HOGENOM" id="CLU_051820_1_0_5"/>
<dbReference type="InterPro" id="IPR027417">
    <property type="entry name" value="P-loop_NTPase"/>
</dbReference>
<dbReference type="SMART" id="SM00382">
    <property type="entry name" value="AAA"/>
    <property type="match status" value="1"/>
</dbReference>
<organism evidence="2 3">
    <name type="scientific">Candidatus Phaeomarinibacter ectocarpi</name>
    <dbReference type="NCBI Taxonomy" id="1458461"/>
    <lineage>
        <taxon>Bacteria</taxon>
        <taxon>Pseudomonadati</taxon>
        <taxon>Pseudomonadota</taxon>
        <taxon>Alphaproteobacteria</taxon>
        <taxon>Hyphomicrobiales</taxon>
        <taxon>Parvibaculaceae</taxon>
        <taxon>Candidatus Phaeomarinibacter</taxon>
    </lineage>
</organism>